<name>A7IWC5_PBCVN</name>
<feature type="compositionally biased region" description="Basic and acidic residues" evidence="1">
    <location>
        <begin position="70"/>
        <end position="82"/>
    </location>
</feature>
<reference evidence="2 3" key="1">
    <citation type="journal article" date="2007" name="Virology">
        <title>Sequence and annotation of the 369-kb NY-2A and the 345-kb AR158 viruses that infect Chlorella NC64A.</title>
        <authorList>
            <person name="Fitzgerald L.A."/>
            <person name="Graves M.V."/>
            <person name="Li X."/>
            <person name="Feldblyum T."/>
            <person name="Nierman W.C."/>
            <person name="Van Etten J.L."/>
        </authorList>
    </citation>
    <scope>NUCLEOTIDE SEQUENCE [LARGE SCALE GENOMIC DNA]</scope>
    <source>
        <strain evidence="2 3">NY-2A</strain>
    </source>
</reference>
<dbReference type="GeneID" id="5658843"/>
<sequence>MCESEIHTFLSLRNSGIMERCTHESFHNGNGDEIRRDTPVVFANKTEKYVGIRWREDATNGAIRVQDAVTDEKSEVSSEKRVSNLRVVGRSDHQNIPSEKY</sequence>
<evidence type="ECO:0000313" key="3">
    <source>
        <dbReference type="Proteomes" id="UP000202419"/>
    </source>
</evidence>
<evidence type="ECO:0000313" key="2">
    <source>
        <dbReference type="EMBL" id="ABT14649.1"/>
    </source>
</evidence>
<feature type="region of interest" description="Disordered" evidence="1">
    <location>
        <begin position="69"/>
        <end position="101"/>
    </location>
</feature>
<proteinExistence type="predicted"/>
<evidence type="ECO:0000256" key="1">
    <source>
        <dbReference type="SAM" id="MobiDB-lite"/>
    </source>
</evidence>
<organism evidence="2 3">
    <name type="scientific">Paramecium bursaria Chlorella virus NY2A</name>
    <name type="common">PBCV-NY2A</name>
    <dbReference type="NCBI Taxonomy" id="46021"/>
    <lineage>
        <taxon>Viruses</taxon>
        <taxon>Varidnaviria</taxon>
        <taxon>Bamfordvirae</taxon>
        <taxon>Nucleocytoviricota</taxon>
        <taxon>Megaviricetes</taxon>
        <taxon>Algavirales</taxon>
        <taxon>Phycodnaviridae</taxon>
        <taxon>Chlorovirus</taxon>
        <taxon>Chlorovirus americanus</taxon>
    </lineage>
</organism>
<protein>
    <submittedName>
        <fullName evidence="2">Uncharacterized protein b250R</fullName>
    </submittedName>
</protein>
<feature type="compositionally biased region" description="Basic and acidic residues" evidence="1">
    <location>
        <begin position="89"/>
        <end position="101"/>
    </location>
</feature>
<keyword evidence="3" id="KW-1185">Reference proteome</keyword>
<dbReference type="RefSeq" id="YP_001497446.1">
    <property type="nucleotide sequence ID" value="NC_009898.1"/>
</dbReference>
<accession>A7IWC5</accession>
<dbReference type="EMBL" id="DQ491002">
    <property type="protein sequence ID" value="ABT14649.1"/>
    <property type="molecule type" value="Genomic_DNA"/>
</dbReference>
<dbReference type="KEGG" id="vg:5658843"/>
<organismHost>
    <name type="scientific">Chlorella</name>
    <dbReference type="NCBI Taxonomy" id="3071"/>
</organismHost>
<dbReference type="Proteomes" id="UP000202419">
    <property type="component" value="Segment"/>
</dbReference>
<gene>
    <name evidence="2" type="primary">b250R</name>
    <name evidence="2" type="ORF">NY2A_b250R</name>
</gene>